<feature type="compositionally biased region" description="Polar residues" evidence="1">
    <location>
        <begin position="749"/>
        <end position="760"/>
    </location>
</feature>
<feature type="region of interest" description="Disordered" evidence="1">
    <location>
        <begin position="32"/>
        <end position="101"/>
    </location>
</feature>
<reference evidence="2" key="1">
    <citation type="journal article" date="2020" name="Stud. Mycol.">
        <title>101 Dothideomycetes genomes: a test case for predicting lifestyles and emergence of pathogens.</title>
        <authorList>
            <person name="Haridas S."/>
            <person name="Albert R."/>
            <person name="Binder M."/>
            <person name="Bloem J."/>
            <person name="Labutti K."/>
            <person name="Salamov A."/>
            <person name="Andreopoulos B."/>
            <person name="Baker S."/>
            <person name="Barry K."/>
            <person name="Bills G."/>
            <person name="Bluhm B."/>
            <person name="Cannon C."/>
            <person name="Castanera R."/>
            <person name="Culley D."/>
            <person name="Daum C."/>
            <person name="Ezra D."/>
            <person name="Gonzalez J."/>
            <person name="Henrissat B."/>
            <person name="Kuo A."/>
            <person name="Liang C."/>
            <person name="Lipzen A."/>
            <person name="Lutzoni F."/>
            <person name="Magnuson J."/>
            <person name="Mondo S."/>
            <person name="Nolan M."/>
            <person name="Ohm R."/>
            <person name="Pangilinan J."/>
            <person name="Park H.-J."/>
            <person name="Ramirez L."/>
            <person name="Alfaro M."/>
            <person name="Sun H."/>
            <person name="Tritt A."/>
            <person name="Yoshinaga Y."/>
            <person name="Zwiers L.-H."/>
            <person name="Turgeon B."/>
            <person name="Goodwin S."/>
            <person name="Spatafora J."/>
            <person name="Crous P."/>
            <person name="Grigoriev I."/>
        </authorList>
    </citation>
    <scope>NUCLEOTIDE SEQUENCE</scope>
    <source>
        <strain evidence="2">CBS 379.55</strain>
    </source>
</reference>
<feature type="region of interest" description="Disordered" evidence="1">
    <location>
        <begin position="733"/>
        <end position="879"/>
    </location>
</feature>
<feature type="compositionally biased region" description="Polar residues" evidence="1">
    <location>
        <begin position="681"/>
        <end position="690"/>
    </location>
</feature>
<evidence type="ECO:0000313" key="2">
    <source>
        <dbReference type="EMBL" id="KAF2275447.1"/>
    </source>
</evidence>
<gene>
    <name evidence="2" type="ORF">EI97DRAFT_434289</name>
</gene>
<dbReference type="EMBL" id="ML986497">
    <property type="protein sequence ID" value="KAF2275447.1"/>
    <property type="molecule type" value="Genomic_DNA"/>
</dbReference>
<proteinExistence type="predicted"/>
<dbReference type="OrthoDB" id="4159838at2759"/>
<name>A0A6A6JGH8_WESOR</name>
<sequence>MRTTEQPWTTSRCNRLLRPISSRIATLRKEIELQQTAGEPRKPPSNALYAGNNTGQPRPRKPQSFDPEWVPAGKVPSKRTYGRGSRRTNPPSALPTVQGTQPGQIAATPFIARSRIPLLDSPDLHNTPLRRRSKGPLIAKVQKIKDLKKQVSPDIGKLIEGLLDAYAKLLEATCPSVLKSRTGARSLMSTCLQNMPRYIALEEHFAELDAEEADEVRGRDLTDEIYTHLEQTFAVGEGWTHFKEMVRAHGTSLICDAIDDGLLGLDVLHAVVELCMKASAWQEAERFLWTYLPLLKPLPTPSTLDADLFGDTSVYMHLVMALVKSTGRNGFLFDLLEHLIFYDLLPLEWLASGRMKQVVWWRLERTLSNGDERTFGHAVRFLQTAILATMGLSDDTMTHEDVGSLLKPSVRQTLRDALDNTISNMLTLLASSALACRNDDEQDSTSRRLTWVLDYIVTGLLARDEFRANLELLDATDQDMQTFALRALWTVSASLMVHLGGCSLGPGLHYLESATLLHSFRWIIHQYSCSDIDVHSLLTTLPPFISSIARFAGKVRKTDGFDHLHDLITALLSHSSIRLPHKLWNVQRLALETCQEFAQSSNDSAHFAYARQVEGLMSKMGKVMLVQSPGKNDSPEARRGWRLEEGIGEWVACTPFAKKDDRSGRRQCRGARDGRTHLPSPASSVSTQSGEGVDEDARMRGRTAKRFTTTNSKRPRASSPTVVIPYKKVCLTPDSAASSSSRHDPLISYSGTSEQHSPVSGNDKGLRRSGRTKTQRKEGESRSSHHSLRKVAPKNYAEAGEEEDHDGGEVGPQSGSESNVQHAGAATDAEESDNDELGKTPARLQRSTGTAAKRGPTRRAGTTQLPCVKKGTETRRRRSTRLRTWSLLVAKKHFEESESEDELRFC</sequence>
<accession>A0A6A6JGH8</accession>
<feature type="compositionally biased region" description="Basic residues" evidence="1">
    <location>
        <begin position="76"/>
        <end position="86"/>
    </location>
</feature>
<evidence type="ECO:0000256" key="1">
    <source>
        <dbReference type="SAM" id="MobiDB-lite"/>
    </source>
</evidence>
<feature type="region of interest" description="Disordered" evidence="1">
    <location>
        <begin position="660"/>
        <end position="720"/>
    </location>
</feature>
<dbReference type="AlphaFoldDB" id="A0A6A6JGH8"/>
<keyword evidence="3" id="KW-1185">Reference proteome</keyword>
<dbReference type="Proteomes" id="UP000800097">
    <property type="component" value="Unassembled WGS sequence"/>
</dbReference>
<protein>
    <submittedName>
        <fullName evidence="2">Uncharacterized protein</fullName>
    </submittedName>
</protein>
<feature type="compositionally biased region" description="Basic and acidic residues" evidence="1">
    <location>
        <begin position="660"/>
        <end position="676"/>
    </location>
</feature>
<dbReference type="RefSeq" id="XP_033652986.1">
    <property type="nucleotide sequence ID" value="XM_033798599.1"/>
</dbReference>
<organism evidence="2 3">
    <name type="scientific">Westerdykella ornata</name>
    <dbReference type="NCBI Taxonomy" id="318751"/>
    <lineage>
        <taxon>Eukaryota</taxon>
        <taxon>Fungi</taxon>
        <taxon>Dikarya</taxon>
        <taxon>Ascomycota</taxon>
        <taxon>Pezizomycotina</taxon>
        <taxon>Dothideomycetes</taxon>
        <taxon>Pleosporomycetidae</taxon>
        <taxon>Pleosporales</taxon>
        <taxon>Sporormiaceae</taxon>
        <taxon>Westerdykella</taxon>
    </lineage>
</organism>
<feature type="compositionally biased region" description="Polar residues" evidence="1">
    <location>
        <begin position="87"/>
        <end position="101"/>
    </location>
</feature>
<dbReference type="GeneID" id="54551774"/>
<evidence type="ECO:0000313" key="3">
    <source>
        <dbReference type="Proteomes" id="UP000800097"/>
    </source>
</evidence>